<gene>
    <name evidence="6" type="ORF">BUALT_Bualt02G0078200</name>
</gene>
<evidence type="ECO:0000313" key="6">
    <source>
        <dbReference type="EMBL" id="KAG8387987.1"/>
    </source>
</evidence>
<dbReference type="AlphaFoldDB" id="A0AAV6Y4P4"/>
<dbReference type="PANTHER" id="PTHR47973">
    <property type="entry name" value="CYSTEINE-RICH RECEPTOR-LIKE PROTEIN KINASE 3"/>
    <property type="match status" value="1"/>
</dbReference>
<keyword evidence="1" id="KW-0808">Transferase</keyword>
<dbReference type="InterPro" id="IPR052059">
    <property type="entry name" value="CR_Ser/Thr_kinase"/>
</dbReference>
<protein>
    <submittedName>
        <fullName evidence="6">Uncharacterized protein</fullName>
    </submittedName>
</protein>
<keyword evidence="7" id="KW-1185">Reference proteome</keyword>
<accession>A0AAV6Y4P4</accession>
<dbReference type="Proteomes" id="UP000826271">
    <property type="component" value="Unassembled WGS sequence"/>
</dbReference>
<keyword evidence="2" id="KW-0547">Nucleotide-binding</keyword>
<dbReference type="Gene3D" id="1.10.510.10">
    <property type="entry name" value="Transferase(Phosphotransferase) domain 1"/>
    <property type="match status" value="1"/>
</dbReference>
<evidence type="ECO:0000313" key="7">
    <source>
        <dbReference type="Proteomes" id="UP000826271"/>
    </source>
</evidence>
<evidence type="ECO:0000256" key="3">
    <source>
        <dbReference type="ARBA" id="ARBA00022777"/>
    </source>
</evidence>
<name>A0AAV6Y4P4_9LAMI</name>
<dbReference type="GO" id="GO:0005524">
    <property type="term" value="F:ATP binding"/>
    <property type="evidence" value="ECO:0007669"/>
    <property type="project" value="UniProtKB-KW"/>
</dbReference>
<organism evidence="6 7">
    <name type="scientific">Buddleja alternifolia</name>
    <dbReference type="NCBI Taxonomy" id="168488"/>
    <lineage>
        <taxon>Eukaryota</taxon>
        <taxon>Viridiplantae</taxon>
        <taxon>Streptophyta</taxon>
        <taxon>Embryophyta</taxon>
        <taxon>Tracheophyta</taxon>
        <taxon>Spermatophyta</taxon>
        <taxon>Magnoliopsida</taxon>
        <taxon>eudicotyledons</taxon>
        <taxon>Gunneridae</taxon>
        <taxon>Pentapetalae</taxon>
        <taxon>asterids</taxon>
        <taxon>lamiids</taxon>
        <taxon>Lamiales</taxon>
        <taxon>Scrophulariaceae</taxon>
        <taxon>Buddlejeae</taxon>
        <taxon>Buddleja</taxon>
    </lineage>
</organism>
<reference evidence="6" key="1">
    <citation type="submission" date="2019-10" db="EMBL/GenBank/DDBJ databases">
        <authorList>
            <person name="Zhang R."/>
            <person name="Pan Y."/>
            <person name="Wang J."/>
            <person name="Ma R."/>
            <person name="Yu S."/>
        </authorList>
    </citation>
    <scope>NUCLEOTIDE SEQUENCE</scope>
    <source>
        <strain evidence="6">LA-IB0</strain>
        <tissue evidence="6">Leaf</tissue>
    </source>
</reference>
<evidence type="ECO:0000256" key="2">
    <source>
        <dbReference type="ARBA" id="ARBA00022741"/>
    </source>
</evidence>
<keyword evidence="3" id="KW-0418">Kinase</keyword>
<proteinExistence type="predicted"/>
<evidence type="ECO:0000256" key="5">
    <source>
        <dbReference type="SAM" id="MobiDB-lite"/>
    </source>
</evidence>
<keyword evidence="4" id="KW-0067">ATP-binding</keyword>
<evidence type="ECO:0000256" key="4">
    <source>
        <dbReference type="ARBA" id="ARBA00022840"/>
    </source>
</evidence>
<feature type="compositionally biased region" description="Low complexity" evidence="5">
    <location>
        <begin position="109"/>
        <end position="122"/>
    </location>
</feature>
<evidence type="ECO:0000256" key="1">
    <source>
        <dbReference type="ARBA" id="ARBA00022679"/>
    </source>
</evidence>
<dbReference type="GO" id="GO:0016301">
    <property type="term" value="F:kinase activity"/>
    <property type="evidence" value="ECO:0007669"/>
    <property type="project" value="UniProtKB-KW"/>
</dbReference>
<dbReference type="EMBL" id="WHWC01000002">
    <property type="protein sequence ID" value="KAG8387987.1"/>
    <property type="molecule type" value="Genomic_DNA"/>
</dbReference>
<feature type="region of interest" description="Disordered" evidence="5">
    <location>
        <begin position="109"/>
        <end position="129"/>
    </location>
</feature>
<comment type="caution">
    <text evidence="6">The sequence shown here is derived from an EMBL/GenBank/DDBJ whole genome shotgun (WGS) entry which is preliminary data.</text>
</comment>
<sequence length="148" mass="15888">MSPSAAAKHISVAANHRKPLFTLSWSLFQAGKSLELVDASLEDKWSPDETAICIQLGLLCCQASIADRPDMNSIHLMLSSNSFTLPIPGNPGVHGRVGQWTTTTSAPFTCNTTGNTTQTGDTKASTTSVFNEDYSRNSMSYSSVDEGR</sequence>